<evidence type="ECO:0000313" key="2">
    <source>
        <dbReference type="EMBL" id="MPC44052.1"/>
    </source>
</evidence>
<evidence type="ECO:0000256" key="1">
    <source>
        <dbReference type="SAM" id="MobiDB-lite"/>
    </source>
</evidence>
<sequence length="67" mass="6944">MCVSKAWLLGVAASSRPSAQIKLSEPIGVPEDTVPRGNIGALHTKSAPGKQPHAAPVPRRMTFGGRG</sequence>
<protein>
    <submittedName>
        <fullName evidence="2">Uncharacterized protein</fullName>
    </submittedName>
</protein>
<dbReference type="AlphaFoldDB" id="A0A5B7FC66"/>
<reference evidence="2 3" key="1">
    <citation type="submission" date="2019-05" db="EMBL/GenBank/DDBJ databases">
        <title>Another draft genome of Portunus trituberculatus and its Hox gene families provides insights of decapod evolution.</title>
        <authorList>
            <person name="Jeong J.-H."/>
            <person name="Song I."/>
            <person name="Kim S."/>
            <person name="Choi T."/>
            <person name="Kim D."/>
            <person name="Ryu S."/>
            <person name="Kim W."/>
        </authorList>
    </citation>
    <scope>NUCLEOTIDE SEQUENCE [LARGE SCALE GENOMIC DNA]</scope>
    <source>
        <tissue evidence="2">Muscle</tissue>
    </source>
</reference>
<gene>
    <name evidence="2" type="ORF">E2C01_037712</name>
</gene>
<comment type="caution">
    <text evidence="2">The sequence shown here is derived from an EMBL/GenBank/DDBJ whole genome shotgun (WGS) entry which is preliminary data.</text>
</comment>
<evidence type="ECO:0000313" key="3">
    <source>
        <dbReference type="Proteomes" id="UP000324222"/>
    </source>
</evidence>
<organism evidence="2 3">
    <name type="scientific">Portunus trituberculatus</name>
    <name type="common">Swimming crab</name>
    <name type="synonym">Neptunus trituberculatus</name>
    <dbReference type="NCBI Taxonomy" id="210409"/>
    <lineage>
        <taxon>Eukaryota</taxon>
        <taxon>Metazoa</taxon>
        <taxon>Ecdysozoa</taxon>
        <taxon>Arthropoda</taxon>
        <taxon>Crustacea</taxon>
        <taxon>Multicrustacea</taxon>
        <taxon>Malacostraca</taxon>
        <taxon>Eumalacostraca</taxon>
        <taxon>Eucarida</taxon>
        <taxon>Decapoda</taxon>
        <taxon>Pleocyemata</taxon>
        <taxon>Brachyura</taxon>
        <taxon>Eubrachyura</taxon>
        <taxon>Portunoidea</taxon>
        <taxon>Portunidae</taxon>
        <taxon>Portuninae</taxon>
        <taxon>Portunus</taxon>
    </lineage>
</organism>
<accession>A0A5B7FC66</accession>
<feature type="region of interest" description="Disordered" evidence="1">
    <location>
        <begin position="43"/>
        <end position="67"/>
    </location>
</feature>
<keyword evidence="3" id="KW-1185">Reference proteome</keyword>
<dbReference type="EMBL" id="VSRR010006098">
    <property type="protein sequence ID" value="MPC44052.1"/>
    <property type="molecule type" value="Genomic_DNA"/>
</dbReference>
<dbReference type="Proteomes" id="UP000324222">
    <property type="component" value="Unassembled WGS sequence"/>
</dbReference>
<name>A0A5B7FC66_PORTR</name>
<proteinExistence type="predicted"/>